<name>A0A5D3CWQ8_CUCMM</name>
<dbReference type="EMBL" id="SSTE01002041">
    <property type="protein sequence ID" value="KAA0063900.1"/>
    <property type="molecule type" value="Genomic_DNA"/>
</dbReference>
<dbReference type="EMBL" id="SSTD01008434">
    <property type="protein sequence ID" value="TYK15905.1"/>
    <property type="molecule type" value="Genomic_DNA"/>
</dbReference>
<evidence type="ECO:0000313" key="3">
    <source>
        <dbReference type="Proteomes" id="UP000321393"/>
    </source>
</evidence>
<evidence type="ECO:0000313" key="1">
    <source>
        <dbReference type="EMBL" id="KAA0063900.1"/>
    </source>
</evidence>
<proteinExistence type="predicted"/>
<accession>A0A5D3CWQ8</accession>
<protein>
    <submittedName>
        <fullName evidence="2">Uncharacterized protein</fullName>
    </submittedName>
</protein>
<organism evidence="2 4">
    <name type="scientific">Cucumis melo var. makuwa</name>
    <name type="common">Oriental melon</name>
    <dbReference type="NCBI Taxonomy" id="1194695"/>
    <lineage>
        <taxon>Eukaryota</taxon>
        <taxon>Viridiplantae</taxon>
        <taxon>Streptophyta</taxon>
        <taxon>Embryophyta</taxon>
        <taxon>Tracheophyta</taxon>
        <taxon>Spermatophyta</taxon>
        <taxon>Magnoliopsida</taxon>
        <taxon>eudicotyledons</taxon>
        <taxon>Gunneridae</taxon>
        <taxon>Pentapetalae</taxon>
        <taxon>rosids</taxon>
        <taxon>fabids</taxon>
        <taxon>Cucurbitales</taxon>
        <taxon>Cucurbitaceae</taxon>
        <taxon>Benincaseae</taxon>
        <taxon>Cucumis</taxon>
    </lineage>
</organism>
<dbReference type="AlphaFoldDB" id="A0A5D3CWQ8"/>
<dbReference type="Proteomes" id="UP000321947">
    <property type="component" value="Unassembled WGS sequence"/>
</dbReference>
<evidence type="ECO:0000313" key="2">
    <source>
        <dbReference type="EMBL" id="TYK15905.1"/>
    </source>
</evidence>
<dbReference type="Proteomes" id="UP000321393">
    <property type="component" value="Unassembled WGS sequence"/>
</dbReference>
<sequence length="106" mass="11516">MAILLPPRAENSAAYFDSSRASCEPSPKGDGLEFAYGSPSMRGELEVFIRWVLATQADATWEIVSTIQAQFPDLYPENTVAHLVAGNEEPLVTKVCLSKKEKIGGT</sequence>
<gene>
    <name evidence="2" type="ORF">E5676_scaffold94G00040</name>
    <name evidence="1" type="ORF">E6C27_scaffold616G00260</name>
</gene>
<evidence type="ECO:0000313" key="4">
    <source>
        <dbReference type="Proteomes" id="UP000321947"/>
    </source>
</evidence>
<reference evidence="3 4" key="1">
    <citation type="submission" date="2019-08" db="EMBL/GenBank/DDBJ databases">
        <title>Draft genome sequences of two oriental melons (Cucumis melo L. var makuwa).</title>
        <authorList>
            <person name="Kwon S.-Y."/>
        </authorList>
    </citation>
    <scope>NUCLEOTIDE SEQUENCE [LARGE SCALE GENOMIC DNA]</scope>
    <source>
        <strain evidence="4">cv. Chang Bougi</strain>
        <strain evidence="3">cv. SW 3</strain>
        <tissue evidence="2">Leaf</tissue>
    </source>
</reference>
<comment type="caution">
    <text evidence="2">The sequence shown here is derived from an EMBL/GenBank/DDBJ whole genome shotgun (WGS) entry which is preliminary data.</text>
</comment>